<protein>
    <submittedName>
        <fullName evidence="1">Uncharacterized protein</fullName>
    </submittedName>
</protein>
<comment type="caution">
    <text evidence="1">The sequence shown here is derived from an EMBL/GenBank/DDBJ whole genome shotgun (WGS) entry which is preliminary data.</text>
</comment>
<gene>
    <name evidence="1" type="ORF">FANTH_10150</name>
</gene>
<dbReference type="Gene3D" id="3.40.30.120">
    <property type="match status" value="1"/>
</dbReference>
<dbReference type="AlphaFoldDB" id="A0A8H5DX34"/>
<organism evidence="1 2">
    <name type="scientific">Fusarium anthophilum</name>
    <dbReference type="NCBI Taxonomy" id="48485"/>
    <lineage>
        <taxon>Eukaryota</taxon>
        <taxon>Fungi</taxon>
        <taxon>Dikarya</taxon>
        <taxon>Ascomycota</taxon>
        <taxon>Pezizomycotina</taxon>
        <taxon>Sordariomycetes</taxon>
        <taxon>Hypocreomycetidae</taxon>
        <taxon>Hypocreales</taxon>
        <taxon>Nectriaceae</taxon>
        <taxon>Fusarium</taxon>
        <taxon>Fusarium fujikuroi species complex</taxon>
    </lineage>
</organism>
<accession>A0A8H5DX34</accession>
<reference evidence="1 2" key="1">
    <citation type="journal article" date="2020" name="BMC Genomics">
        <title>Correction to: Identification and distribution of gene clusters required for synthesis of sphingolipid metabolism inhibitors in diverse species of the filamentous fungus Fusarium.</title>
        <authorList>
            <person name="Kim H.S."/>
            <person name="Lohmar J.M."/>
            <person name="Busman M."/>
            <person name="Brown D.W."/>
            <person name="Naumann T.A."/>
            <person name="Divon H.H."/>
            <person name="Lysoe E."/>
            <person name="Uhlig S."/>
            <person name="Proctor R.H."/>
        </authorList>
    </citation>
    <scope>NUCLEOTIDE SEQUENCE [LARGE SCALE GENOMIC DNA]</scope>
    <source>
        <strain evidence="1 2">NRRL 25214</strain>
    </source>
</reference>
<dbReference type="Proteomes" id="UP000573603">
    <property type="component" value="Unassembled WGS sequence"/>
</dbReference>
<dbReference type="Pfam" id="PF21274">
    <property type="entry name" value="Rng_hyd_C"/>
    <property type="match status" value="1"/>
</dbReference>
<keyword evidence="2" id="KW-1185">Reference proteome</keyword>
<evidence type="ECO:0000313" key="2">
    <source>
        <dbReference type="Proteomes" id="UP000573603"/>
    </source>
</evidence>
<proteinExistence type="predicted"/>
<sequence length="137" mass="15074">MGYRYVSNVCIPDDADPDPKRDPHTYLPTTWPGSRAPHVFLKDGNSILDLLGSDFFLVEFKDEPDQQIGSDLLVTVAKELGVHLVSVTLVGEANAAMVWQKKLVLVRPGGHVAWRGSSVGCHKEAKRILETAIGRHC</sequence>
<name>A0A8H5DX34_9HYPO</name>
<evidence type="ECO:0000313" key="1">
    <source>
        <dbReference type="EMBL" id="KAF5238822.1"/>
    </source>
</evidence>
<dbReference type="EMBL" id="JABEVY010000282">
    <property type="protein sequence ID" value="KAF5238822.1"/>
    <property type="molecule type" value="Genomic_DNA"/>
</dbReference>